<proteinExistence type="predicted"/>
<dbReference type="Proteomes" id="UP000027982">
    <property type="component" value="Chromosome"/>
</dbReference>
<evidence type="ECO:0000313" key="1">
    <source>
        <dbReference type="EMBL" id="AIE83449.1"/>
    </source>
</evidence>
<sequence length="82" mass="9213">MDAAEACDRLRKAVGIVPLLPDPEGLVDRWLQICAVNKVSGKQVHDARLVAWMELHGIHRIMTLNGRHFARYAQVKVVDLSI</sequence>
<keyword evidence="2" id="KW-1185">Reference proteome</keyword>
<protein>
    <submittedName>
        <fullName evidence="1">PilT protein domain protein</fullName>
    </submittedName>
</protein>
<dbReference type="STRING" id="661478.OP10G_0081"/>
<gene>
    <name evidence="1" type="ORF">OP10G_0081</name>
</gene>
<reference evidence="1 2" key="1">
    <citation type="journal article" date="2014" name="PLoS ONE">
        <title>The first complete genome sequence of the class fimbriimonadia in the phylum armatimonadetes.</title>
        <authorList>
            <person name="Hu Z.Y."/>
            <person name="Wang Y.Z."/>
            <person name="Im W.T."/>
            <person name="Wang S.Y."/>
            <person name="Zhao G.P."/>
            <person name="Zheng H.J."/>
            <person name="Quan Z.X."/>
        </authorList>
    </citation>
    <scope>NUCLEOTIDE SEQUENCE [LARGE SCALE GENOMIC DNA]</scope>
    <source>
        <strain evidence="1">Gsoil 348</strain>
    </source>
</reference>
<accession>A0A068NPD7</accession>
<dbReference type="eggNOG" id="COG1848">
    <property type="taxonomic scope" value="Bacteria"/>
</dbReference>
<dbReference type="KEGG" id="fgi:OP10G_0081"/>
<dbReference type="EMBL" id="CP007139">
    <property type="protein sequence ID" value="AIE83449.1"/>
    <property type="molecule type" value="Genomic_DNA"/>
</dbReference>
<evidence type="ECO:0000313" key="2">
    <source>
        <dbReference type="Proteomes" id="UP000027982"/>
    </source>
</evidence>
<organism evidence="1 2">
    <name type="scientific">Fimbriimonas ginsengisoli Gsoil 348</name>
    <dbReference type="NCBI Taxonomy" id="661478"/>
    <lineage>
        <taxon>Bacteria</taxon>
        <taxon>Bacillati</taxon>
        <taxon>Armatimonadota</taxon>
        <taxon>Fimbriimonadia</taxon>
        <taxon>Fimbriimonadales</taxon>
        <taxon>Fimbriimonadaceae</taxon>
        <taxon>Fimbriimonas</taxon>
    </lineage>
</organism>
<dbReference type="SUPFAM" id="SSF88723">
    <property type="entry name" value="PIN domain-like"/>
    <property type="match status" value="1"/>
</dbReference>
<name>A0A068NPD7_FIMGI</name>
<dbReference type="InterPro" id="IPR029060">
    <property type="entry name" value="PIN-like_dom_sf"/>
</dbReference>
<dbReference type="AlphaFoldDB" id="A0A068NPD7"/>
<dbReference type="HOGENOM" id="CLU_2553251_0_0_0"/>